<evidence type="ECO:0000313" key="3">
    <source>
        <dbReference type="Proteomes" id="UP000530670"/>
    </source>
</evidence>
<name>A0A8H5S178_9HYPO</name>
<dbReference type="AlphaFoldDB" id="A0A8H5S178"/>
<protein>
    <submittedName>
        <fullName evidence="2">Uncharacterized protein</fullName>
    </submittedName>
</protein>
<evidence type="ECO:0000256" key="1">
    <source>
        <dbReference type="SAM" id="Coils"/>
    </source>
</evidence>
<gene>
    <name evidence="2" type="ORF">FTJAE_3047</name>
</gene>
<keyword evidence="3" id="KW-1185">Reference proteome</keyword>
<proteinExistence type="predicted"/>
<reference evidence="2 3" key="1">
    <citation type="submission" date="2020-05" db="EMBL/GenBank/DDBJ databases">
        <title>Identification and distribution of gene clusters putatively required for synthesis of sphingolipid metabolism inhibitors in phylogenetically diverse species of the filamentous fungus Fusarium.</title>
        <authorList>
            <person name="Kim H.-S."/>
            <person name="Busman M."/>
            <person name="Brown D.W."/>
            <person name="Divon H."/>
            <person name="Uhlig S."/>
            <person name="Proctor R.H."/>
        </authorList>
    </citation>
    <scope>NUCLEOTIDE SEQUENCE [LARGE SCALE GENOMIC DNA]</scope>
    <source>
        <strain evidence="2 3">NRRL 66243</strain>
    </source>
</reference>
<dbReference type="OrthoDB" id="10523828at2759"/>
<dbReference type="RefSeq" id="XP_037209834.1">
    <property type="nucleotide sequence ID" value="XM_037349303.1"/>
</dbReference>
<sequence>MDNRSVSGFARLHHCAFTEAVDPQVRQAHSRPAVSRQIPARGAHRAATACHEEIRELKEKLASAMEEIQFFRQQLDKFREP</sequence>
<keyword evidence="1" id="KW-0175">Coiled coil</keyword>
<feature type="coiled-coil region" evidence="1">
    <location>
        <begin position="47"/>
        <end position="74"/>
    </location>
</feature>
<accession>A0A8H5S178</accession>
<dbReference type="Proteomes" id="UP000530670">
    <property type="component" value="Unassembled WGS sequence"/>
</dbReference>
<dbReference type="EMBL" id="JAAQRI010000061">
    <property type="protein sequence ID" value="KAF5643749.1"/>
    <property type="molecule type" value="Genomic_DNA"/>
</dbReference>
<comment type="caution">
    <text evidence="2">The sequence shown here is derived from an EMBL/GenBank/DDBJ whole genome shotgun (WGS) entry which is preliminary data.</text>
</comment>
<organism evidence="2 3">
    <name type="scientific">Fusarium tjaetaba</name>
    <dbReference type="NCBI Taxonomy" id="1567544"/>
    <lineage>
        <taxon>Eukaryota</taxon>
        <taxon>Fungi</taxon>
        <taxon>Dikarya</taxon>
        <taxon>Ascomycota</taxon>
        <taxon>Pezizomycotina</taxon>
        <taxon>Sordariomycetes</taxon>
        <taxon>Hypocreomycetidae</taxon>
        <taxon>Hypocreales</taxon>
        <taxon>Nectriaceae</taxon>
        <taxon>Fusarium</taxon>
        <taxon>Fusarium fujikuroi species complex</taxon>
    </lineage>
</organism>
<dbReference type="GeneID" id="59301573"/>
<evidence type="ECO:0000313" key="2">
    <source>
        <dbReference type="EMBL" id="KAF5643749.1"/>
    </source>
</evidence>